<comment type="caution">
    <text evidence="6">The sequence shown here is derived from an EMBL/GenBank/DDBJ whole genome shotgun (WGS) entry which is preliminary data.</text>
</comment>
<dbReference type="EMBL" id="VLTO01000051">
    <property type="protein sequence ID" value="KAA0171946.1"/>
    <property type="molecule type" value="Genomic_DNA"/>
</dbReference>
<evidence type="ECO:0000313" key="8">
    <source>
        <dbReference type="Proteomes" id="UP000323011"/>
    </source>
</evidence>
<evidence type="ECO:0000259" key="3">
    <source>
        <dbReference type="PROSITE" id="PS50020"/>
    </source>
</evidence>
<dbReference type="Proteomes" id="UP000322899">
    <property type="component" value="Unassembled WGS sequence"/>
</dbReference>
<reference evidence="7 8" key="1">
    <citation type="submission" date="2019-07" db="EMBL/GenBank/DDBJ databases">
        <title>Genomes of Cafeteria roenbergensis.</title>
        <authorList>
            <person name="Fischer M.G."/>
            <person name="Hackl T."/>
            <person name="Roman M."/>
        </authorList>
    </citation>
    <scope>NUCLEOTIDE SEQUENCE [LARGE SCALE GENOMIC DNA]</scope>
    <source>
        <strain evidence="4 8">BVI</strain>
        <strain evidence="5 9">Cflag</strain>
        <strain evidence="6 7">E4-10P</strain>
    </source>
</reference>
<dbReference type="PROSITE" id="PS50003">
    <property type="entry name" value="PH_DOMAIN"/>
    <property type="match status" value="1"/>
</dbReference>
<feature type="region of interest" description="Disordered" evidence="1">
    <location>
        <begin position="65"/>
        <end position="133"/>
    </location>
</feature>
<evidence type="ECO:0008006" key="10">
    <source>
        <dbReference type="Google" id="ProtNLM"/>
    </source>
</evidence>
<feature type="domain" description="WW" evidence="3">
    <location>
        <begin position="126"/>
        <end position="160"/>
    </location>
</feature>
<dbReference type="EMBL" id="VLTN01000063">
    <property type="protein sequence ID" value="KAA0147651.1"/>
    <property type="molecule type" value="Genomic_DNA"/>
</dbReference>
<dbReference type="InterPro" id="IPR001849">
    <property type="entry name" value="PH_domain"/>
</dbReference>
<evidence type="ECO:0000313" key="5">
    <source>
        <dbReference type="EMBL" id="KAA0151802.1"/>
    </source>
</evidence>
<accession>A0A5A8E2B2</accession>
<evidence type="ECO:0000313" key="7">
    <source>
        <dbReference type="Proteomes" id="UP000322899"/>
    </source>
</evidence>
<dbReference type="EMBL" id="VLTM01000111">
    <property type="protein sequence ID" value="KAA0151802.1"/>
    <property type="molecule type" value="Genomic_DNA"/>
</dbReference>
<evidence type="ECO:0000256" key="1">
    <source>
        <dbReference type="SAM" id="MobiDB-lite"/>
    </source>
</evidence>
<evidence type="ECO:0000313" key="4">
    <source>
        <dbReference type="EMBL" id="KAA0147651.1"/>
    </source>
</evidence>
<evidence type="ECO:0000313" key="9">
    <source>
        <dbReference type="Proteomes" id="UP000325113"/>
    </source>
</evidence>
<dbReference type="InterPro" id="IPR011993">
    <property type="entry name" value="PH-like_dom_sf"/>
</dbReference>
<dbReference type="SMART" id="SM00233">
    <property type="entry name" value="PH"/>
    <property type="match status" value="1"/>
</dbReference>
<dbReference type="Gene3D" id="2.30.29.30">
    <property type="entry name" value="Pleckstrin-homology domain (PH domain)/Phosphotyrosine-binding domain (PTB)"/>
    <property type="match status" value="1"/>
</dbReference>
<gene>
    <name evidence="6" type="ORF">FNF27_06215</name>
    <name evidence="4" type="ORF">FNF29_07206</name>
    <name evidence="5" type="ORF">FNF31_06753</name>
</gene>
<evidence type="ECO:0000313" key="6">
    <source>
        <dbReference type="EMBL" id="KAA0171946.1"/>
    </source>
</evidence>
<sequence length="388" mass="41871">MAGWLPVTIKSSRFHHPVEGAATGPSRFDYMTGNIRVVTPEFHVDDAAGKILDPDWVELPLTPAEAAKAPPPASTVLSAASGAGTSPRPGKRDATIWWHRRYRSTRKSQPDPSDNGREGAFEGEASSAPPDWHGAFDPASGFIFFVQASTGKGVWRRPASRSGEPPPRVADYIVQWRLDPHGGKGGAPAYVNDATGKVVAGSEPPPECDIGAVEIGPDADTPAGEPPAPTGSALAAVVRFRVLQRGYTNRSGTLRKAGGGTRLFGSRSYKSRWVVFRNGRLSYFADETAARKLEKRKDRELHLDNYSAVPDASNPKRFGLEPILPRTEAAADQGKGAAEPARAFLFEADSKEERDEWVTCLGGSLDAARPTLEDLLSKEHEASKKKKR</sequence>
<dbReference type="Proteomes" id="UP000325113">
    <property type="component" value="Unassembled WGS sequence"/>
</dbReference>
<keyword evidence="8" id="KW-1185">Reference proteome</keyword>
<dbReference type="AlphaFoldDB" id="A0A5A8E2B2"/>
<name>A0A5A8E2B2_CAFRO</name>
<dbReference type="CDD" id="cd00821">
    <property type="entry name" value="PH"/>
    <property type="match status" value="1"/>
</dbReference>
<dbReference type="SUPFAM" id="SSF50729">
    <property type="entry name" value="PH domain-like"/>
    <property type="match status" value="1"/>
</dbReference>
<evidence type="ECO:0000259" key="2">
    <source>
        <dbReference type="PROSITE" id="PS50003"/>
    </source>
</evidence>
<organism evidence="6 7">
    <name type="scientific">Cafeteria roenbergensis</name>
    <name type="common">Marine flagellate</name>
    <dbReference type="NCBI Taxonomy" id="33653"/>
    <lineage>
        <taxon>Eukaryota</taxon>
        <taxon>Sar</taxon>
        <taxon>Stramenopiles</taxon>
        <taxon>Bigyra</taxon>
        <taxon>Opalozoa</taxon>
        <taxon>Bicosoecida</taxon>
        <taxon>Cafeteriaceae</taxon>
        <taxon>Cafeteria</taxon>
    </lineage>
</organism>
<dbReference type="Proteomes" id="UP000323011">
    <property type="component" value="Unassembled WGS sequence"/>
</dbReference>
<dbReference type="InterPro" id="IPR001202">
    <property type="entry name" value="WW_dom"/>
</dbReference>
<dbReference type="PROSITE" id="PS50020">
    <property type="entry name" value="WW_DOMAIN_2"/>
    <property type="match status" value="1"/>
</dbReference>
<proteinExistence type="predicted"/>
<feature type="domain" description="PH" evidence="2">
    <location>
        <begin position="247"/>
        <end position="366"/>
    </location>
</feature>
<protein>
    <recommendedName>
        <fullName evidence="10">PH domain-containing protein</fullName>
    </recommendedName>
</protein>
<dbReference type="Pfam" id="PF00169">
    <property type="entry name" value="PH"/>
    <property type="match status" value="1"/>
</dbReference>